<reference evidence="2" key="1">
    <citation type="submission" date="2014-11" db="EMBL/GenBank/DDBJ databases">
        <authorList>
            <person name="Amaro Gonzalez C."/>
        </authorList>
    </citation>
    <scope>NUCLEOTIDE SEQUENCE</scope>
</reference>
<protein>
    <submittedName>
        <fullName evidence="2">Uncharacterized protein</fullName>
    </submittedName>
</protein>
<accession>A0A0E9SWI3</accession>
<feature type="transmembrane region" description="Helical" evidence="1">
    <location>
        <begin position="7"/>
        <end position="27"/>
    </location>
</feature>
<proteinExistence type="predicted"/>
<dbReference type="EMBL" id="GBXM01063562">
    <property type="protein sequence ID" value="JAH45015.1"/>
    <property type="molecule type" value="Transcribed_RNA"/>
</dbReference>
<evidence type="ECO:0000313" key="2">
    <source>
        <dbReference type="EMBL" id="JAH45015.1"/>
    </source>
</evidence>
<dbReference type="AlphaFoldDB" id="A0A0E9SWI3"/>
<sequence length="29" mass="3424">MSSDLTVCIALMWSSYRYISFMLISVYEN</sequence>
<name>A0A0E9SWI3_ANGAN</name>
<organism evidence="2">
    <name type="scientific">Anguilla anguilla</name>
    <name type="common">European freshwater eel</name>
    <name type="synonym">Muraena anguilla</name>
    <dbReference type="NCBI Taxonomy" id="7936"/>
    <lineage>
        <taxon>Eukaryota</taxon>
        <taxon>Metazoa</taxon>
        <taxon>Chordata</taxon>
        <taxon>Craniata</taxon>
        <taxon>Vertebrata</taxon>
        <taxon>Euteleostomi</taxon>
        <taxon>Actinopterygii</taxon>
        <taxon>Neopterygii</taxon>
        <taxon>Teleostei</taxon>
        <taxon>Anguilliformes</taxon>
        <taxon>Anguillidae</taxon>
        <taxon>Anguilla</taxon>
    </lineage>
</organism>
<keyword evidence="1" id="KW-1133">Transmembrane helix</keyword>
<reference evidence="2" key="2">
    <citation type="journal article" date="2015" name="Fish Shellfish Immunol.">
        <title>Early steps in the European eel (Anguilla anguilla)-Vibrio vulnificus interaction in the gills: Role of the RtxA13 toxin.</title>
        <authorList>
            <person name="Callol A."/>
            <person name="Pajuelo D."/>
            <person name="Ebbesson L."/>
            <person name="Teles M."/>
            <person name="MacKenzie S."/>
            <person name="Amaro C."/>
        </authorList>
    </citation>
    <scope>NUCLEOTIDE SEQUENCE</scope>
</reference>
<evidence type="ECO:0000256" key="1">
    <source>
        <dbReference type="SAM" id="Phobius"/>
    </source>
</evidence>
<keyword evidence="1" id="KW-0472">Membrane</keyword>
<keyword evidence="1" id="KW-0812">Transmembrane</keyword>